<accession>A0ABQ3R558</accession>
<keyword evidence="2" id="KW-1133">Transmembrane helix</keyword>
<comment type="caution">
    <text evidence="3">The sequence shown here is derived from an EMBL/GenBank/DDBJ whole genome shotgun (WGS) entry which is preliminary data.</text>
</comment>
<keyword evidence="4" id="KW-1185">Reference proteome</keyword>
<reference evidence="4" key="1">
    <citation type="submission" date="2023-07" db="EMBL/GenBank/DDBJ databases">
        <title>Whole genome shotgun sequence of Streptomyces achromogenes subsp. rubradiris NBRC 14000.</title>
        <authorList>
            <person name="Komaki H."/>
            <person name="Tamura T."/>
        </authorList>
    </citation>
    <scope>NUCLEOTIDE SEQUENCE [LARGE SCALE GENOMIC DNA]</scope>
    <source>
        <strain evidence="4">NBRC 14000</strain>
    </source>
</reference>
<organism evidence="3 4">
    <name type="scientific">Streptomyces rubradiris</name>
    <name type="common">Streptomyces achromogenes subsp. rubradiris</name>
    <dbReference type="NCBI Taxonomy" id="285531"/>
    <lineage>
        <taxon>Bacteria</taxon>
        <taxon>Bacillati</taxon>
        <taxon>Actinomycetota</taxon>
        <taxon>Actinomycetes</taxon>
        <taxon>Kitasatosporales</taxon>
        <taxon>Streptomycetaceae</taxon>
        <taxon>Streptomyces</taxon>
    </lineage>
</organism>
<dbReference type="SUPFAM" id="SSF50370">
    <property type="entry name" value="Ricin B-like lectins"/>
    <property type="match status" value="1"/>
</dbReference>
<evidence type="ECO:0000256" key="1">
    <source>
        <dbReference type="SAM" id="MobiDB-lite"/>
    </source>
</evidence>
<evidence type="ECO:0000256" key="2">
    <source>
        <dbReference type="SAM" id="Phobius"/>
    </source>
</evidence>
<dbReference type="CDD" id="cd00161">
    <property type="entry name" value="beta-trefoil_Ricin-like"/>
    <property type="match status" value="1"/>
</dbReference>
<feature type="region of interest" description="Disordered" evidence="1">
    <location>
        <begin position="117"/>
        <end position="138"/>
    </location>
</feature>
<dbReference type="Proteomes" id="UP000646738">
    <property type="component" value="Unassembled WGS sequence"/>
</dbReference>
<feature type="transmembrane region" description="Helical" evidence="2">
    <location>
        <begin position="146"/>
        <end position="167"/>
    </location>
</feature>
<sequence>MPRFSTAKARAALTAPERGVTVGSKRVFPDPATAGNAVEFVALLRARKERANVTYRQLEMNAAASGDVLPRSTLADVLQRATLPHEEHLRVFLRACGCTDREVAVWTAARRRLAAAGEGSTAASPPAGPPDPHPGASRPRRLRYRAMLLALVAAGGVLLAVTAAWTVRGTPNSGDSRLQAPSASAQGGPVAAGEYRIHPVHSYPDRCLDGTGEGSDSLAMVVEWTCTGSRDQVFAVERVSADLYRARPANTIRGAGPWCAAFASSVTGSLWLPRPCRDDDPRQYVKLEPVRLASHAGRPAYSMRTARGDACVTVGREIDRNDVAEVAQHPCMDSPRQQFVLVPVPGTRTGSGGELKALPSVPLRAS</sequence>
<keyword evidence="2" id="KW-0472">Membrane</keyword>
<dbReference type="Gene3D" id="2.80.10.50">
    <property type="match status" value="1"/>
</dbReference>
<evidence type="ECO:0008006" key="5">
    <source>
        <dbReference type="Google" id="ProtNLM"/>
    </source>
</evidence>
<dbReference type="EMBL" id="BNEA01000001">
    <property type="protein sequence ID" value="GHI50993.1"/>
    <property type="molecule type" value="Genomic_DNA"/>
</dbReference>
<dbReference type="InterPro" id="IPR035992">
    <property type="entry name" value="Ricin_B-like_lectins"/>
</dbReference>
<proteinExistence type="predicted"/>
<protein>
    <recommendedName>
        <fullName evidence="5">XRE family transcriptional regulator</fullName>
    </recommendedName>
</protein>
<gene>
    <name evidence="3" type="ORF">Srubr_08390</name>
</gene>
<evidence type="ECO:0000313" key="4">
    <source>
        <dbReference type="Proteomes" id="UP000646738"/>
    </source>
</evidence>
<evidence type="ECO:0000313" key="3">
    <source>
        <dbReference type="EMBL" id="GHI50993.1"/>
    </source>
</evidence>
<name>A0ABQ3R558_STRRR</name>
<keyword evidence="2" id="KW-0812">Transmembrane</keyword>